<dbReference type="Proteomes" id="UP001283361">
    <property type="component" value="Unassembled WGS sequence"/>
</dbReference>
<dbReference type="AlphaFoldDB" id="A0AAE1CPD0"/>
<protein>
    <submittedName>
        <fullName evidence="2">Uncharacterized protein</fullName>
    </submittedName>
</protein>
<keyword evidence="3" id="KW-1185">Reference proteome</keyword>
<dbReference type="EMBL" id="JAWDGP010007308">
    <property type="protein sequence ID" value="KAK3726355.1"/>
    <property type="molecule type" value="Genomic_DNA"/>
</dbReference>
<feature type="signal peptide" evidence="1">
    <location>
        <begin position="1"/>
        <end position="19"/>
    </location>
</feature>
<organism evidence="2 3">
    <name type="scientific">Elysia crispata</name>
    <name type="common">lettuce slug</name>
    <dbReference type="NCBI Taxonomy" id="231223"/>
    <lineage>
        <taxon>Eukaryota</taxon>
        <taxon>Metazoa</taxon>
        <taxon>Spiralia</taxon>
        <taxon>Lophotrochozoa</taxon>
        <taxon>Mollusca</taxon>
        <taxon>Gastropoda</taxon>
        <taxon>Heterobranchia</taxon>
        <taxon>Euthyneura</taxon>
        <taxon>Panpulmonata</taxon>
        <taxon>Sacoglossa</taxon>
        <taxon>Placobranchoidea</taxon>
        <taxon>Plakobranchidae</taxon>
        <taxon>Elysia</taxon>
    </lineage>
</organism>
<name>A0AAE1CPD0_9GAST</name>
<evidence type="ECO:0000313" key="3">
    <source>
        <dbReference type="Proteomes" id="UP001283361"/>
    </source>
</evidence>
<gene>
    <name evidence="2" type="ORF">RRG08_027083</name>
</gene>
<reference evidence="2" key="1">
    <citation type="journal article" date="2023" name="G3 (Bethesda)">
        <title>A reference genome for the long-term kleptoplast-retaining sea slug Elysia crispata morphotype clarki.</title>
        <authorList>
            <person name="Eastman K.E."/>
            <person name="Pendleton A.L."/>
            <person name="Shaikh M.A."/>
            <person name="Suttiyut T."/>
            <person name="Ogas R."/>
            <person name="Tomko P."/>
            <person name="Gavelis G."/>
            <person name="Widhalm J.R."/>
            <person name="Wisecaver J.H."/>
        </authorList>
    </citation>
    <scope>NUCLEOTIDE SEQUENCE</scope>
    <source>
        <strain evidence="2">ECLA1</strain>
    </source>
</reference>
<sequence length="71" mass="7963">MKVLLMLVMLVSMTLCVQAADVECSSSVCSPTQTRLVFTMGSYKACCDPFEFDYLSVTFRNSQPVCYCKKN</sequence>
<evidence type="ECO:0000256" key="1">
    <source>
        <dbReference type="SAM" id="SignalP"/>
    </source>
</evidence>
<accession>A0AAE1CPD0</accession>
<keyword evidence="1" id="KW-0732">Signal</keyword>
<feature type="chain" id="PRO_5042442765" evidence="1">
    <location>
        <begin position="20"/>
        <end position="71"/>
    </location>
</feature>
<proteinExistence type="predicted"/>
<evidence type="ECO:0000313" key="2">
    <source>
        <dbReference type="EMBL" id="KAK3726354.1"/>
    </source>
</evidence>
<comment type="caution">
    <text evidence="2">The sequence shown here is derived from an EMBL/GenBank/DDBJ whole genome shotgun (WGS) entry which is preliminary data.</text>
</comment>
<dbReference type="EMBL" id="JAWDGP010007308">
    <property type="protein sequence ID" value="KAK3726354.1"/>
    <property type="molecule type" value="Genomic_DNA"/>
</dbReference>